<feature type="transmembrane region" description="Helical" evidence="6">
    <location>
        <begin position="20"/>
        <end position="39"/>
    </location>
</feature>
<evidence type="ECO:0000256" key="3">
    <source>
        <dbReference type="ARBA" id="ARBA00022692"/>
    </source>
</evidence>
<gene>
    <name evidence="7" type="ORF">LEP1GSC150_3392</name>
</gene>
<protein>
    <submittedName>
        <fullName evidence="7">Virulence factor BrkB domain protein</fullName>
    </submittedName>
</protein>
<feature type="transmembrane region" description="Helical" evidence="6">
    <location>
        <begin position="117"/>
        <end position="136"/>
    </location>
</feature>
<dbReference type="InterPro" id="IPR017039">
    <property type="entry name" value="Virul_fac_BrkB"/>
</dbReference>
<evidence type="ECO:0000256" key="1">
    <source>
        <dbReference type="ARBA" id="ARBA00004651"/>
    </source>
</evidence>
<dbReference type="Proteomes" id="UP000011778">
    <property type="component" value="Unassembled WGS sequence"/>
</dbReference>
<comment type="subcellular location">
    <subcellularLocation>
        <location evidence="1">Cell membrane</location>
        <topology evidence="1">Multi-pass membrane protein</topology>
    </subcellularLocation>
</comment>
<feature type="transmembrane region" description="Helical" evidence="6">
    <location>
        <begin position="51"/>
        <end position="72"/>
    </location>
</feature>
<organism evidence="7 8">
    <name type="scientific">Leptospira interrogans serovar Copenhageni str. LT2050</name>
    <dbReference type="NCBI Taxonomy" id="1001598"/>
    <lineage>
        <taxon>Bacteria</taxon>
        <taxon>Pseudomonadati</taxon>
        <taxon>Spirochaetota</taxon>
        <taxon>Spirochaetia</taxon>
        <taxon>Leptospirales</taxon>
        <taxon>Leptospiraceae</taxon>
        <taxon>Leptospira</taxon>
    </lineage>
</organism>
<dbReference type="PANTHER" id="PTHR30213:SF0">
    <property type="entry name" value="UPF0761 MEMBRANE PROTEIN YIHY"/>
    <property type="match status" value="1"/>
</dbReference>
<keyword evidence="2" id="KW-1003">Cell membrane</keyword>
<evidence type="ECO:0000256" key="4">
    <source>
        <dbReference type="ARBA" id="ARBA00022989"/>
    </source>
</evidence>
<evidence type="ECO:0000313" key="7">
    <source>
        <dbReference type="EMBL" id="EMG23227.1"/>
    </source>
</evidence>
<evidence type="ECO:0000313" key="8">
    <source>
        <dbReference type="Proteomes" id="UP000011778"/>
    </source>
</evidence>
<accession>M3IRP2</accession>
<evidence type="ECO:0000256" key="2">
    <source>
        <dbReference type="ARBA" id="ARBA00022475"/>
    </source>
</evidence>
<comment type="caution">
    <text evidence="7">The sequence shown here is derived from an EMBL/GenBank/DDBJ whole genome shotgun (WGS) entry which is preliminary data.</text>
</comment>
<dbReference type="EMBL" id="AFMD02000134">
    <property type="protein sequence ID" value="EMG23227.1"/>
    <property type="molecule type" value="Genomic_DNA"/>
</dbReference>
<evidence type="ECO:0000256" key="6">
    <source>
        <dbReference type="SAM" id="Phobius"/>
    </source>
</evidence>
<proteinExistence type="predicted"/>
<keyword evidence="5 6" id="KW-0472">Membrane</keyword>
<evidence type="ECO:0000256" key="5">
    <source>
        <dbReference type="ARBA" id="ARBA00023136"/>
    </source>
</evidence>
<name>M3IRP2_LEPIT</name>
<sequence length="162" mass="18426">MLYFFKPGWLTDSDKIPEKVFLRTFVIFIRIILGSAYRFIKDDCLMQASGISYTTIVSLIPMLTVALSLITITSGLENRKEEIFDTINTFILQSNISIDINPYLETIGDLIDTASQIGAIGFITLVFSATAVLRSLENAFNGIWKIHSNRSLFQKLIFYFLY</sequence>
<dbReference type="GO" id="GO:0005886">
    <property type="term" value="C:plasma membrane"/>
    <property type="evidence" value="ECO:0007669"/>
    <property type="project" value="UniProtKB-SubCell"/>
</dbReference>
<keyword evidence="3 6" id="KW-0812">Transmembrane</keyword>
<dbReference type="AlphaFoldDB" id="M3IRP2"/>
<dbReference type="Pfam" id="PF03631">
    <property type="entry name" value="Virul_fac_BrkB"/>
    <property type="match status" value="1"/>
</dbReference>
<reference evidence="7 8" key="1">
    <citation type="submission" date="2013-02" db="EMBL/GenBank/DDBJ databases">
        <authorList>
            <person name="Harkins D.M."/>
            <person name="Durkin A.S."/>
            <person name="Brinkac L.M."/>
            <person name="Haft D.H."/>
            <person name="Selengut J.D."/>
            <person name="Sanka R."/>
            <person name="DePew J."/>
            <person name="Purushe J."/>
            <person name="Tulsiani S.M."/>
            <person name="Graham G.C."/>
            <person name="Burns M.-A."/>
            <person name="Dohnt M.F."/>
            <person name="Smythe L.D."/>
            <person name="McKay D.B."/>
            <person name="Craig S.B."/>
            <person name="Vinetz J.M."/>
            <person name="Sutton G.G."/>
            <person name="Nierman W.C."/>
            <person name="Fouts D.E."/>
        </authorList>
    </citation>
    <scope>NUCLEOTIDE SEQUENCE [LARGE SCALE GENOMIC DNA]</scope>
    <source>
        <strain evidence="7 8">LT2050</strain>
    </source>
</reference>
<keyword evidence="4 6" id="KW-1133">Transmembrane helix</keyword>
<dbReference type="PANTHER" id="PTHR30213">
    <property type="entry name" value="INNER MEMBRANE PROTEIN YHJD"/>
    <property type="match status" value="1"/>
</dbReference>